<sequence>MEARRLAILCSHLNPAGPYPPRDSILRVSDCSSCEDKAESSNLQNDCVFCKIVRGESPCLKLYEDDMCLCILDTSPLIHGSPPRSMQVVAAMCSKVPLISNAIVKATDSGIFEHLKVDSSINQDSDSRLVTVSSDSFNLLVNNGAAAGQVIFHTHIHIIPRKERDCLWTSESLHRHTLKLDKEASELASRVREQLCRLPEEQLDQPS</sequence>
<dbReference type="PRINTS" id="PR00332">
    <property type="entry name" value="HISTRIAD"/>
</dbReference>
<dbReference type="PROSITE" id="PS51084">
    <property type="entry name" value="HIT_2"/>
    <property type="match status" value="1"/>
</dbReference>
<gene>
    <name evidence="3" type="ORF">DY000_02025637</name>
</gene>
<evidence type="ECO:0000259" key="2">
    <source>
        <dbReference type="PROSITE" id="PS51084"/>
    </source>
</evidence>
<protein>
    <recommendedName>
        <fullName evidence="2">HIT domain-containing protein</fullName>
    </recommendedName>
</protein>
<dbReference type="InterPro" id="IPR011146">
    <property type="entry name" value="HIT-like"/>
</dbReference>
<proteinExistence type="predicted"/>
<dbReference type="InterPro" id="IPR036265">
    <property type="entry name" value="HIT-like_sf"/>
</dbReference>
<evidence type="ECO:0000313" key="4">
    <source>
        <dbReference type="Proteomes" id="UP000266723"/>
    </source>
</evidence>
<feature type="short sequence motif" description="Histidine triad motif" evidence="1">
    <location>
        <begin position="153"/>
        <end position="157"/>
    </location>
</feature>
<evidence type="ECO:0000256" key="1">
    <source>
        <dbReference type="PROSITE-ProRule" id="PRU00464"/>
    </source>
</evidence>
<dbReference type="PANTHER" id="PTHR47670:SF1">
    <property type="entry name" value="ADENYLYLSULFATASE HINT3"/>
    <property type="match status" value="1"/>
</dbReference>
<dbReference type="InterPro" id="IPR019808">
    <property type="entry name" value="Histidine_triad_CS"/>
</dbReference>
<feature type="domain" description="HIT" evidence="2">
    <location>
        <begin position="48"/>
        <end position="168"/>
    </location>
</feature>
<comment type="caution">
    <text evidence="3">The sequence shown here is derived from an EMBL/GenBank/DDBJ whole genome shotgun (WGS) entry which is preliminary data.</text>
</comment>
<dbReference type="SUPFAM" id="SSF54197">
    <property type="entry name" value="HIT-like"/>
    <property type="match status" value="1"/>
</dbReference>
<dbReference type="Proteomes" id="UP000266723">
    <property type="component" value="Unassembled WGS sequence"/>
</dbReference>
<accession>A0ABQ7EKN1</accession>
<dbReference type="Gene3D" id="3.30.428.10">
    <property type="entry name" value="HIT-like"/>
    <property type="match status" value="2"/>
</dbReference>
<name>A0ABQ7EKN1_BRACR</name>
<dbReference type="Pfam" id="PF01230">
    <property type="entry name" value="HIT"/>
    <property type="match status" value="1"/>
</dbReference>
<organism evidence="3 4">
    <name type="scientific">Brassica cretica</name>
    <name type="common">Mustard</name>
    <dbReference type="NCBI Taxonomy" id="69181"/>
    <lineage>
        <taxon>Eukaryota</taxon>
        <taxon>Viridiplantae</taxon>
        <taxon>Streptophyta</taxon>
        <taxon>Embryophyta</taxon>
        <taxon>Tracheophyta</taxon>
        <taxon>Spermatophyta</taxon>
        <taxon>Magnoliopsida</taxon>
        <taxon>eudicotyledons</taxon>
        <taxon>Gunneridae</taxon>
        <taxon>Pentapetalae</taxon>
        <taxon>rosids</taxon>
        <taxon>malvids</taxon>
        <taxon>Brassicales</taxon>
        <taxon>Brassicaceae</taxon>
        <taxon>Brassiceae</taxon>
        <taxon>Brassica</taxon>
    </lineage>
</organism>
<evidence type="ECO:0000313" key="3">
    <source>
        <dbReference type="EMBL" id="KAF3597036.1"/>
    </source>
</evidence>
<dbReference type="InterPro" id="IPR001310">
    <property type="entry name" value="Histidine_triad_HIT"/>
</dbReference>
<dbReference type="PROSITE" id="PS00892">
    <property type="entry name" value="HIT_1"/>
    <property type="match status" value="1"/>
</dbReference>
<dbReference type="EMBL" id="QGKV02000299">
    <property type="protein sequence ID" value="KAF3597036.1"/>
    <property type="molecule type" value="Genomic_DNA"/>
</dbReference>
<keyword evidence="4" id="KW-1185">Reference proteome</keyword>
<reference evidence="3 4" key="1">
    <citation type="journal article" date="2020" name="BMC Genomics">
        <title>Intraspecific diversification of the crop wild relative Brassica cretica Lam. using demographic model selection.</title>
        <authorList>
            <person name="Kioukis A."/>
            <person name="Michalopoulou V.A."/>
            <person name="Briers L."/>
            <person name="Pirintsos S."/>
            <person name="Studholme D.J."/>
            <person name="Pavlidis P."/>
            <person name="Sarris P.F."/>
        </authorList>
    </citation>
    <scope>NUCLEOTIDE SEQUENCE [LARGE SCALE GENOMIC DNA]</scope>
    <source>
        <strain evidence="4">cv. PFS-1207/04</strain>
    </source>
</reference>
<dbReference type="PANTHER" id="PTHR47670">
    <property type="entry name" value="ADENYLYLSULFATASE HINT3"/>
    <property type="match status" value="1"/>
</dbReference>